<dbReference type="Proteomes" id="UP000266273">
    <property type="component" value="Unassembled WGS sequence"/>
</dbReference>
<feature type="region of interest" description="Disordered" evidence="1">
    <location>
        <begin position="188"/>
        <end position="210"/>
    </location>
</feature>
<keyword evidence="2" id="KW-1133">Transmembrane helix</keyword>
<feature type="transmembrane region" description="Helical" evidence="2">
    <location>
        <begin position="82"/>
        <end position="103"/>
    </location>
</feature>
<dbReference type="RefSeq" id="WP_119060836.1">
    <property type="nucleotide sequence ID" value="NZ_QXDF01000001.1"/>
</dbReference>
<keyword evidence="2" id="KW-0472">Membrane</keyword>
<dbReference type="EMBL" id="QXDF01000001">
    <property type="protein sequence ID" value="RIA55999.1"/>
    <property type="molecule type" value="Genomic_DNA"/>
</dbReference>
<keyword evidence="4" id="KW-1185">Reference proteome</keyword>
<evidence type="ECO:0000313" key="3">
    <source>
        <dbReference type="EMBL" id="RIA55999.1"/>
    </source>
</evidence>
<feature type="transmembrane region" description="Helical" evidence="2">
    <location>
        <begin position="45"/>
        <end position="70"/>
    </location>
</feature>
<sequence>MDQPLYDNGVAAGLLAGVLFGYILEAAGFGSPRKLTAQFRLQDWAVFKVMFTAVLVAAVGLWLLEVFGIFGLNAVYVPTTFFWAMGAGGLLIGAGFAIGGYCPGTSVAGLASGRLDALVFMLGMVIGVAGFAWVYEPLQPFYTAAQGPQGQTLPDLFGVPSWVVLGVLIVIAIAGWMLGSRLERRFGGPFAPPQPERREGTPIGQMQPGE</sequence>
<gene>
    <name evidence="3" type="ORF">BXY53_1088</name>
</gene>
<organism evidence="3 4">
    <name type="scientific">Dichotomicrobium thermohalophilum</name>
    <dbReference type="NCBI Taxonomy" id="933063"/>
    <lineage>
        <taxon>Bacteria</taxon>
        <taxon>Pseudomonadati</taxon>
        <taxon>Pseudomonadota</taxon>
        <taxon>Alphaproteobacteria</taxon>
        <taxon>Hyphomicrobiales</taxon>
        <taxon>Hyphomicrobiaceae</taxon>
        <taxon>Dichotomicrobium</taxon>
    </lineage>
</organism>
<reference evidence="3 4" key="1">
    <citation type="submission" date="2018-08" db="EMBL/GenBank/DDBJ databases">
        <title>Genomic Encyclopedia of Archaeal and Bacterial Type Strains, Phase II (KMG-II): from individual species to whole genera.</title>
        <authorList>
            <person name="Goeker M."/>
        </authorList>
    </citation>
    <scope>NUCLEOTIDE SEQUENCE [LARGE SCALE GENOMIC DNA]</scope>
    <source>
        <strain evidence="3 4">DSM 5002</strain>
    </source>
</reference>
<evidence type="ECO:0000256" key="2">
    <source>
        <dbReference type="SAM" id="Phobius"/>
    </source>
</evidence>
<protein>
    <submittedName>
        <fullName evidence="3">Uncharacterized protein</fullName>
    </submittedName>
</protein>
<dbReference type="Pfam" id="PF04143">
    <property type="entry name" value="Sulf_transp"/>
    <property type="match status" value="1"/>
</dbReference>
<feature type="transmembrane region" description="Helical" evidence="2">
    <location>
        <begin position="115"/>
        <end position="135"/>
    </location>
</feature>
<evidence type="ECO:0000256" key="1">
    <source>
        <dbReference type="SAM" id="MobiDB-lite"/>
    </source>
</evidence>
<keyword evidence="2" id="KW-0812">Transmembrane</keyword>
<comment type="caution">
    <text evidence="3">The sequence shown here is derived from an EMBL/GenBank/DDBJ whole genome shotgun (WGS) entry which is preliminary data.</text>
</comment>
<proteinExistence type="predicted"/>
<name>A0A397Q6A7_9HYPH</name>
<feature type="transmembrane region" description="Helical" evidence="2">
    <location>
        <begin position="159"/>
        <end position="178"/>
    </location>
</feature>
<feature type="transmembrane region" description="Helical" evidence="2">
    <location>
        <begin position="6"/>
        <end position="24"/>
    </location>
</feature>
<dbReference type="InterPro" id="IPR007272">
    <property type="entry name" value="Sulf_transp_TsuA/YedE"/>
</dbReference>
<evidence type="ECO:0000313" key="4">
    <source>
        <dbReference type="Proteomes" id="UP000266273"/>
    </source>
</evidence>
<dbReference type="AlphaFoldDB" id="A0A397Q6A7"/>
<accession>A0A397Q6A7</accession>
<dbReference type="OrthoDB" id="1450994at2"/>